<proteinExistence type="predicted"/>
<accession>E4YPH8</accession>
<protein>
    <submittedName>
        <fullName evidence="1">Uncharacterized protein</fullName>
    </submittedName>
</protein>
<dbReference type="EMBL" id="FN654958">
    <property type="protein sequence ID" value="CBY37374.1"/>
    <property type="molecule type" value="Genomic_DNA"/>
</dbReference>
<gene>
    <name evidence="1" type="ORF">GSOID_T00030476001</name>
</gene>
<reference evidence="1" key="1">
    <citation type="journal article" date="2010" name="Science">
        <title>Plasticity of animal genome architecture unmasked by rapid evolution of a pelagic tunicate.</title>
        <authorList>
            <person name="Denoeud F."/>
            <person name="Henriet S."/>
            <person name="Mungpakdee S."/>
            <person name="Aury J.M."/>
            <person name="Da Silva C."/>
            <person name="Brinkmann H."/>
            <person name="Mikhaleva J."/>
            <person name="Olsen L.C."/>
            <person name="Jubin C."/>
            <person name="Canestro C."/>
            <person name="Bouquet J.M."/>
            <person name="Danks G."/>
            <person name="Poulain J."/>
            <person name="Campsteijn C."/>
            <person name="Adamski M."/>
            <person name="Cross I."/>
            <person name="Yadetie F."/>
            <person name="Muffato M."/>
            <person name="Louis A."/>
            <person name="Butcher S."/>
            <person name="Tsagkogeorga G."/>
            <person name="Konrad A."/>
            <person name="Singh S."/>
            <person name="Jensen M.F."/>
            <person name="Cong E.H."/>
            <person name="Eikeseth-Otteraa H."/>
            <person name="Noel B."/>
            <person name="Anthouard V."/>
            <person name="Porcel B.M."/>
            <person name="Kachouri-Lafond R."/>
            <person name="Nishino A."/>
            <person name="Ugolini M."/>
            <person name="Chourrout P."/>
            <person name="Nishida H."/>
            <person name="Aasland R."/>
            <person name="Huzurbazar S."/>
            <person name="Westhof E."/>
            <person name="Delsuc F."/>
            <person name="Lehrach H."/>
            <person name="Reinhardt R."/>
            <person name="Weissenbach J."/>
            <person name="Roy S.W."/>
            <person name="Artiguenave F."/>
            <person name="Postlethwait J.H."/>
            <person name="Manak J.R."/>
            <person name="Thompson E.M."/>
            <person name="Jaillon O."/>
            <person name="Du Pasquier L."/>
            <person name="Boudinot P."/>
            <person name="Liberles D.A."/>
            <person name="Volff J.N."/>
            <person name="Philippe H."/>
            <person name="Lenhard B."/>
            <person name="Roest Crollius H."/>
            <person name="Wincker P."/>
            <person name="Chourrout D."/>
        </authorList>
    </citation>
    <scope>NUCLEOTIDE SEQUENCE [LARGE SCALE GENOMIC DNA]</scope>
</reference>
<evidence type="ECO:0000313" key="1">
    <source>
        <dbReference type="EMBL" id="CBY37374.1"/>
    </source>
</evidence>
<dbReference type="AlphaFoldDB" id="E4YPH8"/>
<sequence>EWHQKYYELFYRKRPGKKRRMSDDLDMSSASLSQFISQNYANEFIPQSTNPSMIPNALAQLALTIPGEQSGATKTEPSFDFPTLLEFKNSPMQITPVSSSPISPNVSMGCALKSEPSVQLNA</sequence>
<feature type="non-terminal residue" evidence="1">
    <location>
        <position position="1"/>
    </location>
</feature>
<organism evidence="1">
    <name type="scientific">Oikopleura dioica</name>
    <name type="common">Tunicate</name>
    <dbReference type="NCBI Taxonomy" id="34765"/>
    <lineage>
        <taxon>Eukaryota</taxon>
        <taxon>Metazoa</taxon>
        <taxon>Chordata</taxon>
        <taxon>Tunicata</taxon>
        <taxon>Appendicularia</taxon>
        <taxon>Copelata</taxon>
        <taxon>Oikopleuridae</taxon>
        <taxon>Oikopleura</taxon>
    </lineage>
</organism>
<name>E4YPH8_OIKDI</name>
<dbReference type="Proteomes" id="UP000011014">
    <property type="component" value="Unassembled WGS sequence"/>
</dbReference>